<dbReference type="GO" id="GO:0005737">
    <property type="term" value="C:cytoplasm"/>
    <property type="evidence" value="ECO:0007669"/>
    <property type="project" value="UniProtKB-SubCell"/>
</dbReference>
<protein>
    <recommendedName>
        <fullName evidence="10">Peptidyl-prolyl cis-trans isomerase</fullName>
        <ecNumber evidence="10">5.2.1.8</ecNumber>
    </recommendedName>
</protein>
<dbReference type="EC" id="5.2.1.8" evidence="10"/>
<dbReference type="GeneID" id="94550619"/>
<sequence length="192" mass="20789">MSISANKFVTCSYDLYVGSEDERELMEQATAETPLRYIHGMGMMLPEFEKNLYGLAIGDKFDFVLTSEQAYGQRQDDAVLELPKDIFKNEEGVFDSSIVYEGNTVPMRDTEGNTLHGSVLEVREDVVVMDFNHPLAGETLHFEGTIIDEHEATAEEIEQFFGGQSGCGCGSDCGCGSEGEGGGCGCGSGCSC</sequence>
<keyword evidence="5 9" id="KW-0697">Rotamase</keyword>
<comment type="similarity">
    <text evidence="3 10">Belongs to the FKBP-type PPIase family.</text>
</comment>
<proteinExistence type="inferred from homology"/>
<keyword evidence="7 9" id="KW-0413">Isomerase</keyword>
<dbReference type="InterPro" id="IPR046357">
    <property type="entry name" value="PPIase_dom_sf"/>
</dbReference>
<evidence type="ECO:0000259" key="11">
    <source>
        <dbReference type="PROSITE" id="PS50059"/>
    </source>
</evidence>
<reference evidence="12 13" key="1">
    <citation type="submission" date="2018-04" db="EMBL/GenBank/DDBJ databases">
        <title>Genomic Encyclopedia of Type Strains, Phase IV (KMG-IV): sequencing the most valuable type-strain genomes for metagenomic binning, comparative biology and taxonomic classification.</title>
        <authorList>
            <person name="Goeker M."/>
        </authorList>
    </citation>
    <scope>NUCLEOTIDE SEQUENCE [LARGE SCALE GENOMIC DNA]</scope>
    <source>
        <strain evidence="12 13">DSM 28520</strain>
    </source>
</reference>
<dbReference type="OrthoDB" id="9808891at2"/>
<dbReference type="AlphaFoldDB" id="A0A2U1FHK5"/>
<comment type="function">
    <text evidence="8">Also involved in hydrogenase metallocenter assembly, probably by participating in the nickel insertion step. This function in hydrogenase biosynthesis requires chaperone activity and the presence of the metal-binding domain, but not PPIase activity.</text>
</comment>
<evidence type="ECO:0000256" key="10">
    <source>
        <dbReference type="RuleBase" id="RU003915"/>
    </source>
</evidence>
<dbReference type="EMBL" id="QEKY01000006">
    <property type="protein sequence ID" value="PVZ11651.1"/>
    <property type="molecule type" value="Genomic_DNA"/>
</dbReference>
<evidence type="ECO:0000256" key="6">
    <source>
        <dbReference type="ARBA" id="ARBA00023186"/>
    </source>
</evidence>
<comment type="subcellular location">
    <subcellularLocation>
        <location evidence="2">Cytoplasm</location>
    </subcellularLocation>
</comment>
<dbReference type="InterPro" id="IPR048261">
    <property type="entry name" value="SlpA/SlyD-like_ins_sf"/>
</dbReference>
<dbReference type="PANTHER" id="PTHR47861:SF3">
    <property type="entry name" value="FKBP-TYPE PEPTIDYL-PROLYL CIS-TRANS ISOMERASE SLYD"/>
    <property type="match status" value="1"/>
</dbReference>
<dbReference type="Gene3D" id="2.40.10.330">
    <property type="match status" value="1"/>
</dbReference>
<evidence type="ECO:0000256" key="2">
    <source>
        <dbReference type="ARBA" id="ARBA00004496"/>
    </source>
</evidence>
<gene>
    <name evidence="12" type="ORF">C7382_106114</name>
</gene>
<dbReference type="GO" id="GO:0042026">
    <property type="term" value="P:protein refolding"/>
    <property type="evidence" value="ECO:0007669"/>
    <property type="project" value="UniProtKB-ARBA"/>
</dbReference>
<dbReference type="RefSeq" id="WP_116679168.1">
    <property type="nucleotide sequence ID" value="NZ_JBGXZY010000017.1"/>
</dbReference>
<feature type="domain" description="PPIase FKBP-type" evidence="11">
    <location>
        <begin position="6"/>
        <end position="102"/>
    </location>
</feature>
<comment type="caution">
    <text evidence="12">The sequence shown here is derived from an EMBL/GenBank/DDBJ whole genome shotgun (WGS) entry which is preliminary data.</text>
</comment>
<evidence type="ECO:0000313" key="13">
    <source>
        <dbReference type="Proteomes" id="UP000245462"/>
    </source>
</evidence>
<keyword evidence="13" id="KW-1185">Reference proteome</keyword>
<dbReference type="Gene3D" id="3.10.50.40">
    <property type="match status" value="1"/>
</dbReference>
<evidence type="ECO:0000256" key="4">
    <source>
        <dbReference type="ARBA" id="ARBA00022490"/>
    </source>
</evidence>
<keyword evidence="4" id="KW-0963">Cytoplasm</keyword>
<dbReference type="PROSITE" id="PS50059">
    <property type="entry name" value="FKBP_PPIASE"/>
    <property type="match status" value="1"/>
</dbReference>
<evidence type="ECO:0000256" key="7">
    <source>
        <dbReference type="ARBA" id="ARBA00023235"/>
    </source>
</evidence>
<dbReference type="GO" id="GO:0003755">
    <property type="term" value="F:peptidyl-prolyl cis-trans isomerase activity"/>
    <property type="evidence" value="ECO:0007669"/>
    <property type="project" value="UniProtKB-UniRule"/>
</dbReference>
<organism evidence="12 13">
    <name type="scientific">Porphyromonas loveana</name>
    <dbReference type="NCBI Taxonomy" id="1884669"/>
    <lineage>
        <taxon>Bacteria</taxon>
        <taxon>Pseudomonadati</taxon>
        <taxon>Bacteroidota</taxon>
        <taxon>Bacteroidia</taxon>
        <taxon>Bacteroidales</taxon>
        <taxon>Porphyromonadaceae</taxon>
        <taxon>Porphyromonas</taxon>
    </lineage>
</organism>
<keyword evidence="6" id="KW-0143">Chaperone</keyword>
<evidence type="ECO:0000256" key="5">
    <source>
        <dbReference type="ARBA" id="ARBA00023110"/>
    </source>
</evidence>
<dbReference type="SUPFAM" id="SSF54534">
    <property type="entry name" value="FKBP-like"/>
    <property type="match status" value="1"/>
</dbReference>
<evidence type="ECO:0000256" key="3">
    <source>
        <dbReference type="ARBA" id="ARBA00006577"/>
    </source>
</evidence>
<accession>A0A2U1FHK5</accession>
<evidence type="ECO:0000256" key="9">
    <source>
        <dbReference type="PROSITE-ProRule" id="PRU00277"/>
    </source>
</evidence>
<evidence type="ECO:0000256" key="1">
    <source>
        <dbReference type="ARBA" id="ARBA00000971"/>
    </source>
</evidence>
<comment type="catalytic activity">
    <reaction evidence="1 9 10">
        <text>[protein]-peptidylproline (omega=180) = [protein]-peptidylproline (omega=0)</text>
        <dbReference type="Rhea" id="RHEA:16237"/>
        <dbReference type="Rhea" id="RHEA-COMP:10747"/>
        <dbReference type="Rhea" id="RHEA-COMP:10748"/>
        <dbReference type="ChEBI" id="CHEBI:83833"/>
        <dbReference type="ChEBI" id="CHEBI:83834"/>
        <dbReference type="EC" id="5.2.1.8"/>
    </reaction>
</comment>
<evidence type="ECO:0000313" key="12">
    <source>
        <dbReference type="EMBL" id="PVZ11651.1"/>
    </source>
</evidence>
<evidence type="ECO:0000256" key="8">
    <source>
        <dbReference type="ARBA" id="ARBA00037071"/>
    </source>
</evidence>
<dbReference type="InterPro" id="IPR001179">
    <property type="entry name" value="PPIase_FKBP_dom"/>
</dbReference>
<dbReference type="PANTHER" id="PTHR47861">
    <property type="entry name" value="FKBP-TYPE PEPTIDYL-PROLYL CIS-TRANS ISOMERASE SLYD"/>
    <property type="match status" value="1"/>
</dbReference>
<name>A0A2U1FHK5_9PORP</name>
<dbReference type="Pfam" id="PF00254">
    <property type="entry name" value="FKBP_C"/>
    <property type="match status" value="1"/>
</dbReference>
<dbReference type="Proteomes" id="UP000245462">
    <property type="component" value="Unassembled WGS sequence"/>
</dbReference>